<evidence type="ECO:0000256" key="5">
    <source>
        <dbReference type="SAM" id="Phobius"/>
    </source>
</evidence>
<organism evidence="6 7">
    <name type="scientific">Shewanella gaetbuli</name>
    <dbReference type="NCBI Taxonomy" id="220752"/>
    <lineage>
        <taxon>Bacteria</taxon>
        <taxon>Pseudomonadati</taxon>
        <taxon>Pseudomonadota</taxon>
        <taxon>Gammaproteobacteria</taxon>
        <taxon>Alteromonadales</taxon>
        <taxon>Shewanellaceae</taxon>
        <taxon>Shewanella</taxon>
    </lineage>
</organism>
<feature type="transmembrane region" description="Helical" evidence="5">
    <location>
        <begin position="23"/>
        <end position="48"/>
    </location>
</feature>
<evidence type="ECO:0000256" key="3">
    <source>
        <dbReference type="ARBA" id="ARBA00022989"/>
    </source>
</evidence>
<evidence type="ECO:0000256" key="1">
    <source>
        <dbReference type="ARBA" id="ARBA00004141"/>
    </source>
</evidence>
<dbReference type="EMBL" id="JAKIKP010000017">
    <property type="protein sequence ID" value="MCL1144240.1"/>
    <property type="molecule type" value="Genomic_DNA"/>
</dbReference>
<keyword evidence="2 5" id="KW-0812">Transmembrane</keyword>
<dbReference type="Pfam" id="PF09685">
    <property type="entry name" value="MamF_MmsF"/>
    <property type="match status" value="1"/>
</dbReference>
<keyword evidence="3 5" id="KW-1133">Transmembrane helix</keyword>
<reference evidence="6" key="1">
    <citation type="submission" date="2022-01" db="EMBL/GenBank/DDBJ databases">
        <title>Whole genome-based taxonomy of the Shewanellaceae.</title>
        <authorList>
            <person name="Martin-Rodriguez A.J."/>
        </authorList>
    </citation>
    <scope>NUCLEOTIDE SEQUENCE</scope>
    <source>
        <strain evidence="6">DSM 16422</strain>
    </source>
</reference>
<dbReference type="Proteomes" id="UP001139333">
    <property type="component" value="Unassembled WGS sequence"/>
</dbReference>
<keyword evidence="7" id="KW-1185">Reference proteome</keyword>
<dbReference type="RefSeq" id="WP_248996906.1">
    <property type="nucleotide sequence ID" value="NZ_JAKIKP010000017.1"/>
</dbReference>
<proteinExistence type="predicted"/>
<keyword evidence="4 5" id="KW-0472">Membrane</keyword>
<gene>
    <name evidence="6" type="ORF">L2672_16295</name>
</gene>
<feature type="transmembrane region" description="Helical" evidence="5">
    <location>
        <begin position="69"/>
        <end position="97"/>
    </location>
</feature>
<accession>A0A9X1ZQI1</accession>
<dbReference type="AlphaFoldDB" id="A0A9X1ZQI1"/>
<name>A0A9X1ZQI1_9GAMM</name>
<evidence type="ECO:0000313" key="6">
    <source>
        <dbReference type="EMBL" id="MCL1144240.1"/>
    </source>
</evidence>
<evidence type="ECO:0000313" key="7">
    <source>
        <dbReference type="Proteomes" id="UP001139333"/>
    </source>
</evidence>
<evidence type="ECO:0000256" key="2">
    <source>
        <dbReference type="ARBA" id="ARBA00022692"/>
    </source>
</evidence>
<sequence>MEPTSTPETVDDTPSKEARNMGVLIYASSFAGYIIPMGSILGPLIVWLMKRDEFEFANECGKNCVNFKISLFIYACISFLLMFVGIGFILVGVIALVDIICTIIAIIKASEGTAYKYPLTIRFIK</sequence>
<dbReference type="InterPro" id="IPR019109">
    <property type="entry name" value="MamF_MmsF"/>
</dbReference>
<protein>
    <submittedName>
        <fullName evidence="6">DUF4870 domain-containing protein</fullName>
    </submittedName>
</protein>
<comment type="subcellular location">
    <subcellularLocation>
        <location evidence="1">Membrane</location>
        <topology evidence="1">Multi-pass membrane protein</topology>
    </subcellularLocation>
</comment>
<comment type="caution">
    <text evidence="6">The sequence shown here is derived from an EMBL/GenBank/DDBJ whole genome shotgun (WGS) entry which is preliminary data.</text>
</comment>
<evidence type="ECO:0000256" key="4">
    <source>
        <dbReference type="ARBA" id="ARBA00023136"/>
    </source>
</evidence>